<evidence type="ECO:0000259" key="3">
    <source>
        <dbReference type="Pfam" id="PF12214"/>
    </source>
</evidence>
<name>A0AA88U4V7_9ASTE</name>
<dbReference type="InterPro" id="IPR027330">
    <property type="entry name" value="TPX2_central_dom"/>
</dbReference>
<dbReference type="GO" id="GO:0008017">
    <property type="term" value="F:microtubule binding"/>
    <property type="evidence" value="ECO:0007669"/>
    <property type="project" value="TreeGrafter"/>
</dbReference>
<accession>A0AA88U4V7</accession>
<dbReference type="PANTHER" id="PTHR14326">
    <property type="entry name" value="TARGETING PROTEIN FOR XKLP2"/>
    <property type="match status" value="1"/>
</dbReference>
<gene>
    <name evidence="4" type="ORF">RJ640_022897</name>
</gene>
<reference evidence="4" key="1">
    <citation type="submission" date="2022-12" db="EMBL/GenBank/DDBJ databases">
        <title>Draft genome assemblies for two species of Escallonia (Escalloniales).</title>
        <authorList>
            <person name="Chanderbali A."/>
            <person name="Dervinis C."/>
            <person name="Anghel I."/>
            <person name="Soltis D."/>
            <person name="Soltis P."/>
            <person name="Zapata F."/>
        </authorList>
    </citation>
    <scope>NUCLEOTIDE SEQUENCE</scope>
    <source>
        <strain evidence="4">UCBG92.1500</strain>
        <tissue evidence="4">Leaf</tissue>
    </source>
</reference>
<evidence type="ECO:0000256" key="2">
    <source>
        <dbReference type="SAM" id="Phobius"/>
    </source>
</evidence>
<organism evidence="4 5">
    <name type="scientific">Escallonia rubra</name>
    <dbReference type="NCBI Taxonomy" id="112253"/>
    <lineage>
        <taxon>Eukaryota</taxon>
        <taxon>Viridiplantae</taxon>
        <taxon>Streptophyta</taxon>
        <taxon>Embryophyta</taxon>
        <taxon>Tracheophyta</taxon>
        <taxon>Spermatophyta</taxon>
        <taxon>Magnoliopsida</taxon>
        <taxon>eudicotyledons</taxon>
        <taxon>Gunneridae</taxon>
        <taxon>Pentapetalae</taxon>
        <taxon>asterids</taxon>
        <taxon>campanulids</taxon>
        <taxon>Escalloniales</taxon>
        <taxon>Escalloniaceae</taxon>
        <taxon>Escallonia</taxon>
    </lineage>
</organism>
<dbReference type="GO" id="GO:0030295">
    <property type="term" value="F:protein kinase activator activity"/>
    <property type="evidence" value="ECO:0007669"/>
    <property type="project" value="TreeGrafter"/>
</dbReference>
<evidence type="ECO:0000313" key="5">
    <source>
        <dbReference type="Proteomes" id="UP001187471"/>
    </source>
</evidence>
<evidence type="ECO:0000313" key="4">
    <source>
        <dbReference type="EMBL" id="KAK2971758.1"/>
    </source>
</evidence>
<dbReference type="GO" id="GO:0005819">
    <property type="term" value="C:spindle"/>
    <property type="evidence" value="ECO:0007669"/>
    <property type="project" value="InterPro"/>
</dbReference>
<keyword evidence="5" id="KW-1185">Reference proteome</keyword>
<keyword evidence="2" id="KW-0472">Membrane</keyword>
<dbReference type="GO" id="GO:0090307">
    <property type="term" value="P:mitotic spindle assembly"/>
    <property type="evidence" value="ECO:0007669"/>
    <property type="project" value="TreeGrafter"/>
</dbReference>
<dbReference type="Pfam" id="PF12214">
    <property type="entry name" value="TPX2_importin"/>
    <property type="match status" value="1"/>
</dbReference>
<feature type="region of interest" description="Disordered" evidence="1">
    <location>
        <begin position="1"/>
        <end position="21"/>
    </location>
</feature>
<keyword evidence="2" id="KW-0812">Transmembrane</keyword>
<dbReference type="InterPro" id="IPR009675">
    <property type="entry name" value="TPX2_fam"/>
</dbReference>
<feature type="region of interest" description="Disordered" evidence="1">
    <location>
        <begin position="106"/>
        <end position="204"/>
    </location>
</feature>
<dbReference type="GO" id="GO:0060236">
    <property type="term" value="P:regulation of mitotic spindle organization"/>
    <property type="evidence" value="ECO:0007669"/>
    <property type="project" value="InterPro"/>
</dbReference>
<dbReference type="GO" id="GO:0005880">
    <property type="term" value="C:nuclear microtubule"/>
    <property type="evidence" value="ECO:0007669"/>
    <property type="project" value="TreeGrafter"/>
</dbReference>
<dbReference type="AlphaFoldDB" id="A0AA88U4V7"/>
<dbReference type="PANTHER" id="PTHR14326:SF15">
    <property type="entry name" value="OS06G0130200 PROTEIN"/>
    <property type="match status" value="1"/>
</dbReference>
<sequence length="446" mass="50143">MDEEMEDFVEGGFSPPELDSDYEFDAPRFFDFARPESEAEVREAEGWFDSAKTYPPSRYLQLARHLFIVANFAAFIVKLNWSKGIPFVEAATTPNLEAAENINGISKNSEAGTYPPEVPLSEDSKGQKYPNHVGQDIPKAKAKSMAKSFKPRSATLMKPTASHLAKQNKARELKSSRLCRSQKPQTKVDERSLQSPPGFENQATKRQKLESGYLRKVMLREIALRSLAFTYNVRPSVACLKKVSASEDVEMDKSLYDEDRISDTPFVGSQVGTIDPNSTHFRAKVTIPKEPDLETAQRAQRQRSKNYGLGKHAKANVHTFKARPLNRKVGAYDLQTYLYLVLVGVVILQVVFHLKTMERAMQHSSANVVYATASLLQECKFLSDKKCFENPPTELFNKLSLKSESETETKSQSKPHHCVKKCLGTTNQCGSDRRIPDAGSQHNINR</sequence>
<dbReference type="Proteomes" id="UP001187471">
    <property type="component" value="Unassembled WGS sequence"/>
</dbReference>
<protein>
    <recommendedName>
        <fullName evidence="3">TPX2 central domain-containing protein</fullName>
    </recommendedName>
</protein>
<keyword evidence="2" id="KW-1133">Transmembrane helix</keyword>
<dbReference type="EMBL" id="JAVXUO010002562">
    <property type="protein sequence ID" value="KAK2971758.1"/>
    <property type="molecule type" value="Genomic_DNA"/>
</dbReference>
<evidence type="ECO:0000256" key="1">
    <source>
        <dbReference type="SAM" id="MobiDB-lite"/>
    </source>
</evidence>
<feature type="transmembrane region" description="Helical" evidence="2">
    <location>
        <begin position="336"/>
        <end position="354"/>
    </location>
</feature>
<comment type="caution">
    <text evidence="4">The sequence shown here is derived from an EMBL/GenBank/DDBJ whole genome shotgun (WGS) entry which is preliminary data.</text>
</comment>
<feature type="domain" description="TPX2 central" evidence="3">
    <location>
        <begin position="284"/>
        <end position="428"/>
    </location>
</feature>
<proteinExistence type="predicted"/>